<name>A0A559IPT3_9BACL</name>
<evidence type="ECO:0000313" key="6">
    <source>
        <dbReference type="EMBL" id="TVX89553.1"/>
    </source>
</evidence>
<evidence type="ECO:0000256" key="2">
    <source>
        <dbReference type="ARBA" id="ARBA00023015"/>
    </source>
</evidence>
<evidence type="ECO:0000256" key="1">
    <source>
        <dbReference type="ARBA" id="ARBA00009437"/>
    </source>
</evidence>
<dbReference type="Gene3D" id="3.40.190.290">
    <property type="match status" value="1"/>
</dbReference>
<proteinExistence type="inferred from homology"/>
<reference evidence="6 7" key="1">
    <citation type="submission" date="2019-07" db="EMBL/GenBank/DDBJ databases">
        <authorList>
            <person name="Kim J."/>
        </authorList>
    </citation>
    <scope>NUCLEOTIDE SEQUENCE [LARGE SCALE GENOMIC DNA]</scope>
    <source>
        <strain evidence="6 7">N4</strain>
    </source>
</reference>
<keyword evidence="4" id="KW-0804">Transcription</keyword>
<dbReference type="OrthoDB" id="9803735at2"/>
<dbReference type="InterPro" id="IPR036388">
    <property type="entry name" value="WH-like_DNA-bd_sf"/>
</dbReference>
<dbReference type="InterPro" id="IPR036390">
    <property type="entry name" value="WH_DNA-bd_sf"/>
</dbReference>
<keyword evidence="2" id="KW-0805">Transcription regulation</keyword>
<dbReference type="PANTHER" id="PTHR30126">
    <property type="entry name" value="HTH-TYPE TRANSCRIPTIONAL REGULATOR"/>
    <property type="match status" value="1"/>
</dbReference>
<evidence type="ECO:0000313" key="7">
    <source>
        <dbReference type="Proteomes" id="UP000318102"/>
    </source>
</evidence>
<dbReference type="FunFam" id="1.10.10.10:FF:000001">
    <property type="entry name" value="LysR family transcriptional regulator"/>
    <property type="match status" value="1"/>
</dbReference>
<dbReference type="Gene3D" id="1.10.10.10">
    <property type="entry name" value="Winged helix-like DNA-binding domain superfamily/Winged helix DNA-binding domain"/>
    <property type="match status" value="1"/>
</dbReference>
<dbReference type="Pfam" id="PF03466">
    <property type="entry name" value="LysR_substrate"/>
    <property type="match status" value="1"/>
</dbReference>
<keyword evidence="3" id="KW-0238">DNA-binding</keyword>
<comment type="similarity">
    <text evidence="1">Belongs to the LysR transcriptional regulatory family.</text>
</comment>
<keyword evidence="7" id="KW-1185">Reference proteome</keyword>
<dbReference type="Proteomes" id="UP000318102">
    <property type="component" value="Unassembled WGS sequence"/>
</dbReference>
<dbReference type="PANTHER" id="PTHR30126:SF40">
    <property type="entry name" value="HTH-TYPE TRANSCRIPTIONAL REGULATOR GLTR"/>
    <property type="match status" value="1"/>
</dbReference>
<evidence type="ECO:0000259" key="5">
    <source>
        <dbReference type="PROSITE" id="PS50931"/>
    </source>
</evidence>
<evidence type="ECO:0000256" key="3">
    <source>
        <dbReference type="ARBA" id="ARBA00023125"/>
    </source>
</evidence>
<dbReference type="RefSeq" id="WP_144992160.1">
    <property type="nucleotide sequence ID" value="NZ_VNJK01000002.1"/>
</dbReference>
<comment type="caution">
    <text evidence="6">The sequence shown here is derived from an EMBL/GenBank/DDBJ whole genome shotgun (WGS) entry which is preliminary data.</text>
</comment>
<dbReference type="PRINTS" id="PR00039">
    <property type="entry name" value="HTHLYSR"/>
</dbReference>
<dbReference type="GO" id="GO:0000976">
    <property type="term" value="F:transcription cis-regulatory region binding"/>
    <property type="evidence" value="ECO:0007669"/>
    <property type="project" value="TreeGrafter"/>
</dbReference>
<protein>
    <submittedName>
        <fullName evidence="6">LysR family transcriptional regulator</fullName>
    </submittedName>
</protein>
<dbReference type="GO" id="GO:0003700">
    <property type="term" value="F:DNA-binding transcription factor activity"/>
    <property type="evidence" value="ECO:0007669"/>
    <property type="project" value="InterPro"/>
</dbReference>
<dbReference type="Pfam" id="PF00126">
    <property type="entry name" value="HTH_1"/>
    <property type="match status" value="1"/>
</dbReference>
<evidence type="ECO:0000256" key="4">
    <source>
        <dbReference type="ARBA" id="ARBA00023163"/>
    </source>
</evidence>
<gene>
    <name evidence="6" type="ORF">FPZ44_17390</name>
</gene>
<dbReference type="InterPro" id="IPR005119">
    <property type="entry name" value="LysR_subst-bd"/>
</dbReference>
<dbReference type="InterPro" id="IPR000847">
    <property type="entry name" value="LysR_HTH_N"/>
</dbReference>
<dbReference type="SUPFAM" id="SSF46785">
    <property type="entry name" value="Winged helix' DNA-binding domain"/>
    <property type="match status" value="1"/>
</dbReference>
<dbReference type="SUPFAM" id="SSF53850">
    <property type="entry name" value="Periplasmic binding protein-like II"/>
    <property type="match status" value="1"/>
</dbReference>
<feature type="domain" description="HTH lysR-type" evidence="5">
    <location>
        <begin position="1"/>
        <end position="58"/>
    </location>
</feature>
<sequence length="300" mass="33758">MNLEQLHHIVETAKLKSLSKASSHLHITQSGLSQSITALEKELGVSLFQRGRHGTQPTAAGVVIIKKAVQILDLIDEIYGEAQEQTEAISNQLSVAGIPGVMGSFVKVVAMLKKKYPHITVSLSEQGTFDMIRNLEEGIVDAAFVAMTEEMLRQNATLHFEPVLTGEMVVCMNRHSMLASHSKITVEQLKTQKFVLYDDDYVHWFMGEFQQQAGKVEVLFTTKNVDAITYALAEGLAVTVGHDYSFYMHPLLQQGEVVALDLDHGWQAPVEFGWLMRSKRMSMLLKEFMHLFKDEQYYPN</sequence>
<organism evidence="6 7">
    <name type="scientific">Paenibacillus agilis</name>
    <dbReference type="NCBI Taxonomy" id="3020863"/>
    <lineage>
        <taxon>Bacteria</taxon>
        <taxon>Bacillati</taxon>
        <taxon>Bacillota</taxon>
        <taxon>Bacilli</taxon>
        <taxon>Bacillales</taxon>
        <taxon>Paenibacillaceae</taxon>
        <taxon>Paenibacillus</taxon>
    </lineage>
</organism>
<dbReference type="CDD" id="cd05466">
    <property type="entry name" value="PBP2_LTTR_substrate"/>
    <property type="match status" value="1"/>
</dbReference>
<accession>A0A559IPT3</accession>
<dbReference type="EMBL" id="VNJK01000002">
    <property type="protein sequence ID" value="TVX89553.1"/>
    <property type="molecule type" value="Genomic_DNA"/>
</dbReference>
<dbReference type="AlphaFoldDB" id="A0A559IPT3"/>
<dbReference type="PROSITE" id="PS50931">
    <property type="entry name" value="HTH_LYSR"/>
    <property type="match status" value="1"/>
</dbReference>